<evidence type="ECO:0000256" key="11">
    <source>
        <dbReference type="SAM" id="MobiDB-lite"/>
    </source>
</evidence>
<feature type="domain" description="CNNM transmembrane" evidence="14">
    <location>
        <begin position="1"/>
        <end position="186"/>
    </location>
</feature>
<proteinExistence type="inferred from homology"/>
<comment type="caution">
    <text evidence="15">The sequence shown here is derived from an EMBL/GenBank/DDBJ whole genome shotgun (WGS) entry which is preliminary data.</text>
</comment>
<evidence type="ECO:0000256" key="8">
    <source>
        <dbReference type="ARBA" id="ARBA00023136"/>
    </source>
</evidence>
<reference evidence="15 16" key="1">
    <citation type="submission" date="2017-05" db="EMBL/GenBank/DDBJ databases">
        <title>Biotechnological potential of actinobacteria isolated from South African environments.</title>
        <authorList>
            <person name="Le Roes-Hill M."/>
            <person name="Prins A."/>
            <person name="Durrell K.A."/>
        </authorList>
    </citation>
    <scope>NUCLEOTIDE SEQUENCE [LARGE SCALE GENOMIC DNA]</scope>
    <source>
        <strain evidence="15">BS2</strain>
    </source>
</reference>
<protein>
    <recommendedName>
        <fullName evidence="17">Transporter</fullName>
    </recommendedName>
</protein>
<dbReference type="InterPro" id="IPR016169">
    <property type="entry name" value="FAD-bd_PCMH_sub2"/>
</dbReference>
<dbReference type="FunFam" id="3.10.580.10:FF:000002">
    <property type="entry name" value="Magnesium/cobalt efflux protein CorC"/>
    <property type="match status" value="1"/>
</dbReference>
<evidence type="ECO:0000256" key="6">
    <source>
        <dbReference type="ARBA" id="ARBA00022989"/>
    </source>
</evidence>
<dbReference type="InterPro" id="IPR036318">
    <property type="entry name" value="FAD-bd_PCMH-like_sf"/>
</dbReference>
<evidence type="ECO:0000256" key="4">
    <source>
        <dbReference type="ARBA" id="ARBA00022692"/>
    </source>
</evidence>
<feature type="transmembrane region" description="Helical" evidence="12">
    <location>
        <begin position="58"/>
        <end position="80"/>
    </location>
</feature>
<evidence type="ECO:0000313" key="16">
    <source>
        <dbReference type="Proteomes" id="UP000194632"/>
    </source>
</evidence>
<keyword evidence="7 9" id="KW-0129">CBS domain</keyword>
<evidence type="ECO:0000256" key="10">
    <source>
        <dbReference type="PROSITE-ProRule" id="PRU01193"/>
    </source>
</evidence>
<sequence length="489" mass="52612">MTSDYWFIVAAVVLIGIGGVFAAVDTAVSTVSNARVDDMVREGRAGARRLAGILDARATYVGLVVLLRVVCETAAVALVAVAATQLIGVGGGLAVAIAAMTVVSYVAVGVGPRTLGRQHAYTIALASSYLLFALGVLLKPLTRLLILIGNALTPGRGFRNGPFATEVELREVVDLAEASGVVAADERRMIQSVFDLGDTSAREVMVPRPEMVWIEADKTALQATSLATRSGHSRIPVIGENTDDVLGIVYLKDLVARTVAQRVDPTTLRVVDVMRDAEFIPDSKPLDRVLADMQRERNHMAMLVDEYGGIAGLVTIEDVLEEIVGEITDEYDTDELAPVEDLGDGSYRVSARLPVEDLGELFDVEIAEEEVETVGGLVGLELGRVPLPGARVEYHGLQLVAEGGPNRQGRQRIITVLVTRVPGAEEESRRDEHRGHSSRSQGRAERAAARDHEDERRAERAARDKGDDAPDADTADRDSADDPRARMNQ</sequence>
<feature type="compositionally biased region" description="Basic and acidic residues" evidence="11">
    <location>
        <begin position="442"/>
        <end position="489"/>
    </location>
</feature>
<comment type="subcellular location">
    <subcellularLocation>
        <location evidence="1">Cell membrane</location>
        <topology evidence="1">Multi-pass membrane protein</topology>
    </subcellularLocation>
</comment>
<keyword evidence="5" id="KW-0677">Repeat</keyword>
<feature type="transmembrane region" description="Helical" evidence="12">
    <location>
        <begin position="6"/>
        <end position="31"/>
    </location>
</feature>
<dbReference type="RefSeq" id="WP_086536419.1">
    <property type="nucleotide sequence ID" value="NZ_NGFO01000020.1"/>
</dbReference>
<dbReference type="STRING" id="417102.CA982_16770"/>
<dbReference type="GO" id="GO:0005886">
    <property type="term" value="C:plasma membrane"/>
    <property type="evidence" value="ECO:0007669"/>
    <property type="project" value="UniProtKB-SubCell"/>
</dbReference>
<evidence type="ECO:0000256" key="9">
    <source>
        <dbReference type="PROSITE-ProRule" id="PRU00703"/>
    </source>
</evidence>
<gene>
    <name evidence="15" type="ORF">CA982_16770</name>
</gene>
<name>A0A243Q8R6_9ACTN</name>
<evidence type="ECO:0000256" key="7">
    <source>
        <dbReference type="ARBA" id="ARBA00023122"/>
    </source>
</evidence>
<keyword evidence="6 10" id="KW-1133">Transmembrane helix</keyword>
<comment type="similarity">
    <text evidence="2">Belongs to the UPF0053 family.</text>
</comment>
<dbReference type="PANTHER" id="PTHR22777">
    <property type="entry name" value="HEMOLYSIN-RELATED"/>
    <property type="match status" value="1"/>
</dbReference>
<dbReference type="Gene3D" id="3.30.465.10">
    <property type="match status" value="1"/>
</dbReference>
<dbReference type="PROSITE" id="PS51846">
    <property type="entry name" value="CNNM"/>
    <property type="match status" value="1"/>
</dbReference>
<evidence type="ECO:0000256" key="1">
    <source>
        <dbReference type="ARBA" id="ARBA00004651"/>
    </source>
</evidence>
<keyword evidence="4 10" id="KW-0812">Transmembrane</keyword>
<dbReference type="Pfam" id="PF01595">
    <property type="entry name" value="CNNM"/>
    <property type="match status" value="1"/>
</dbReference>
<feature type="domain" description="CBS" evidence="13">
    <location>
        <begin position="205"/>
        <end position="265"/>
    </location>
</feature>
<dbReference type="AlphaFoldDB" id="A0A243Q8R6"/>
<evidence type="ECO:0000313" key="15">
    <source>
        <dbReference type="EMBL" id="OUC77460.1"/>
    </source>
</evidence>
<feature type="transmembrane region" description="Helical" evidence="12">
    <location>
        <begin position="86"/>
        <end position="108"/>
    </location>
</feature>
<dbReference type="GO" id="GO:0050660">
    <property type="term" value="F:flavin adenine dinucleotide binding"/>
    <property type="evidence" value="ECO:0007669"/>
    <property type="project" value="InterPro"/>
</dbReference>
<dbReference type="InterPro" id="IPR005170">
    <property type="entry name" value="Transptr-assoc_dom"/>
</dbReference>
<feature type="region of interest" description="Disordered" evidence="11">
    <location>
        <begin position="423"/>
        <end position="489"/>
    </location>
</feature>
<dbReference type="SUPFAM" id="SSF54631">
    <property type="entry name" value="CBS-domain pair"/>
    <property type="match status" value="1"/>
</dbReference>
<feature type="domain" description="CBS" evidence="13">
    <location>
        <begin position="273"/>
        <end position="330"/>
    </location>
</feature>
<dbReference type="PROSITE" id="PS51371">
    <property type="entry name" value="CBS"/>
    <property type="match status" value="2"/>
</dbReference>
<evidence type="ECO:0008006" key="17">
    <source>
        <dbReference type="Google" id="ProtNLM"/>
    </source>
</evidence>
<dbReference type="Pfam" id="PF03471">
    <property type="entry name" value="CorC_HlyC"/>
    <property type="match status" value="1"/>
</dbReference>
<evidence type="ECO:0000259" key="14">
    <source>
        <dbReference type="PROSITE" id="PS51846"/>
    </source>
</evidence>
<feature type="compositionally biased region" description="Basic and acidic residues" evidence="11">
    <location>
        <begin position="426"/>
        <end position="435"/>
    </location>
</feature>
<dbReference type="PANTHER" id="PTHR22777:SF32">
    <property type="entry name" value="UPF0053 INNER MEMBRANE PROTEIN YFJD"/>
    <property type="match status" value="1"/>
</dbReference>
<dbReference type="Gene3D" id="3.10.580.10">
    <property type="entry name" value="CBS-domain"/>
    <property type="match status" value="1"/>
</dbReference>
<dbReference type="OrthoDB" id="110231at2"/>
<organism evidence="15 16">
    <name type="scientific">Gordonia lacunae</name>
    <dbReference type="NCBI Taxonomy" id="417102"/>
    <lineage>
        <taxon>Bacteria</taxon>
        <taxon>Bacillati</taxon>
        <taxon>Actinomycetota</taxon>
        <taxon>Actinomycetes</taxon>
        <taxon>Mycobacteriales</taxon>
        <taxon>Gordoniaceae</taxon>
        <taxon>Gordonia</taxon>
    </lineage>
</organism>
<dbReference type="SMART" id="SM00116">
    <property type="entry name" value="CBS"/>
    <property type="match status" value="2"/>
</dbReference>
<dbReference type="CDD" id="cd04590">
    <property type="entry name" value="CBS_pair_CorC_HlyC_assoc"/>
    <property type="match status" value="1"/>
</dbReference>
<accession>A0A243Q8R6</accession>
<evidence type="ECO:0000256" key="3">
    <source>
        <dbReference type="ARBA" id="ARBA00022475"/>
    </source>
</evidence>
<evidence type="ECO:0000256" key="12">
    <source>
        <dbReference type="SAM" id="Phobius"/>
    </source>
</evidence>
<dbReference type="Pfam" id="PF00571">
    <property type="entry name" value="CBS"/>
    <property type="match status" value="2"/>
</dbReference>
<evidence type="ECO:0000259" key="13">
    <source>
        <dbReference type="PROSITE" id="PS51371"/>
    </source>
</evidence>
<dbReference type="InterPro" id="IPR002550">
    <property type="entry name" value="CNNM"/>
</dbReference>
<dbReference type="InterPro" id="IPR000644">
    <property type="entry name" value="CBS_dom"/>
</dbReference>
<keyword evidence="16" id="KW-1185">Reference proteome</keyword>
<dbReference type="SMART" id="SM01091">
    <property type="entry name" value="CorC_HlyC"/>
    <property type="match status" value="1"/>
</dbReference>
<dbReference type="InterPro" id="IPR044751">
    <property type="entry name" value="Ion_transp-like_CBS"/>
</dbReference>
<keyword evidence="3" id="KW-1003">Cell membrane</keyword>
<feature type="transmembrane region" description="Helical" evidence="12">
    <location>
        <begin position="120"/>
        <end position="138"/>
    </location>
</feature>
<evidence type="ECO:0000256" key="5">
    <source>
        <dbReference type="ARBA" id="ARBA00022737"/>
    </source>
</evidence>
<dbReference type="Proteomes" id="UP000194632">
    <property type="component" value="Unassembled WGS sequence"/>
</dbReference>
<dbReference type="SUPFAM" id="SSF56176">
    <property type="entry name" value="FAD-binding/transporter-associated domain-like"/>
    <property type="match status" value="1"/>
</dbReference>
<evidence type="ECO:0000256" key="2">
    <source>
        <dbReference type="ARBA" id="ARBA00006337"/>
    </source>
</evidence>
<dbReference type="EMBL" id="NGFO01000020">
    <property type="protein sequence ID" value="OUC77460.1"/>
    <property type="molecule type" value="Genomic_DNA"/>
</dbReference>
<keyword evidence="8 10" id="KW-0472">Membrane</keyword>
<dbReference type="InterPro" id="IPR046342">
    <property type="entry name" value="CBS_dom_sf"/>
</dbReference>